<reference evidence="2 3" key="1">
    <citation type="submission" date="2023-03" db="EMBL/GenBank/DDBJ databases">
        <title>Draft genome sequence of Streptomyces sp. K1PA1 isolated from peat swamp forest in Thailand.</title>
        <authorList>
            <person name="Klaysubun C."/>
            <person name="Duangmal K."/>
        </authorList>
    </citation>
    <scope>NUCLEOTIDE SEQUENCE [LARGE SCALE GENOMIC DNA]</scope>
    <source>
        <strain evidence="2 3">K1PA1</strain>
    </source>
</reference>
<evidence type="ECO:0000256" key="1">
    <source>
        <dbReference type="SAM" id="MobiDB-lite"/>
    </source>
</evidence>
<sequence>ADALGALGVASHRQELAAAVHLVHLYEDQRNALPWEGWARRIFTNSETVRLLQSRYEDLPQFTPLMTALRSGLGSTPPASLAITYLISQAGSSNRPLAGEFLQGLISASHLEPEDPRWDVRAWFLDHGVGARGRLASAHQLGLIITCWNAWVAGETRGEILFEPDDPMPGIRRIAAAPAADRRGGGDPQRWTAPPRSPAGLAR</sequence>
<dbReference type="EMBL" id="JARJBB010000047">
    <property type="protein sequence ID" value="MDF3303180.1"/>
    <property type="molecule type" value="Genomic_DNA"/>
</dbReference>
<proteinExistence type="predicted"/>
<organism evidence="2 3">
    <name type="scientific">Streptomyces tropicalis</name>
    <dbReference type="NCBI Taxonomy" id="3034234"/>
    <lineage>
        <taxon>Bacteria</taxon>
        <taxon>Bacillati</taxon>
        <taxon>Actinomycetota</taxon>
        <taxon>Actinomycetes</taxon>
        <taxon>Kitasatosporales</taxon>
        <taxon>Streptomycetaceae</taxon>
        <taxon>Streptomyces</taxon>
    </lineage>
</organism>
<evidence type="ECO:0000313" key="3">
    <source>
        <dbReference type="Proteomes" id="UP001221150"/>
    </source>
</evidence>
<dbReference type="RefSeq" id="WP_276112720.1">
    <property type="nucleotide sequence ID" value="NZ_JARJBB010000047.1"/>
</dbReference>
<keyword evidence="3" id="KW-1185">Reference proteome</keyword>
<name>A0ABT6AEV7_9ACTN</name>
<evidence type="ECO:0000313" key="2">
    <source>
        <dbReference type="EMBL" id="MDF3303180.1"/>
    </source>
</evidence>
<dbReference type="Proteomes" id="UP001221150">
    <property type="component" value="Unassembled WGS sequence"/>
</dbReference>
<accession>A0ABT6AEV7</accession>
<gene>
    <name evidence="2" type="ORF">P3H78_32165</name>
</gene>
<comment type="caution">
    <text evidence="2">The sequence shown here is derived from an EMBL/GenBank/DDBJ whole genome shotgun (WGS) entry which is preliminary data.</text>
</comment>
<feature type="non-terminal residue" evidence="2">
    <location>
        <position position="1"/>
    </location>
</feature>
<protein>
    <submittedName>
        <fullName evidence="2">Uncharacterized protein</fullName>
    </submittedName>
</protein>
<feature type="region of interest" description="Disordered" evidence="1">
    <location>
        <begin position="175"/>
        <end position="203"/>
    </location>
</feature>